<reference evidence="2 3" key="1">
    <citation type="journal article" date="2019" name="Microorganisms">
        <title>Genome Insights into the Novel Species Microvirga brassicacearum, a Rapeseed Endophyte with Biotechnological Potential.</title>
        <authorList>
            <person name="Jimenez-Gomez A."/>
            <person name="Saati-Santamaria Z."/>
            <person name="Igual J.M."/>
            <person name="Rivas R."/>
            <person name="Mateos P.F."/>
            <person name="Garcia-Fraile P."/>
        </authorList>
    </citation>
    <scope>NUCLEOTIDE SEQUENCE [LARGE SCALE GENOMIC DNA]</scope>
    <source>
        <strain evidence="2 3">CDVBN77</strain>
    </source>
</reference>
<dbReference type="PRINTS" id="PR00081">
    <property type="entry name" value="GDHRDH"/>
</dbReference>
<dbReference type="InterPro" id="IPR002347">
    <property type="entry name" value="SDR_fam"/>
</dbReference>
<comment type="similarity">
    <text evidence="1">Belongs to the short-chain dehydrogenases/reductases (SDR) family.</text>
</comment>
<dbReference type="OrthoDB" id="9793325at2"/>
<dbReference type="RefSeq" id="WP_150943290.1">
    <property type="nucleotide sequence ID" value="NZ_VCMV01000013.1"/>
</dbReference>
<proteinExistence type="inferred from homology"/>
<dbReference type="SUPFAM" id="SSF51735">
    <property type="entry name" value="NAD(P)-binding Rossmann-fold domains"/>
    <property type="match status" value="1"/>
</dbReference>
<accession>A0A5N3PCB1</accession>
<evidence type="ECO:0000256" key="1">
    <source>
        <dbReference type="ARBA" id="ARBA00006484"/>
    </source>
</evidence>
<protein>
    <submittedName>
        <fullName evidence="2">SDR family oxidoreductase</fullName>
    </submittedName>
</protein>
<sequence>MDTGLTGKRALVLGASKGLGFGIAQGLADEGVRVAIASRTMDGSKAAAEKIGKGVLPFICDTGKADQVDALVRDVTAALGGVDILILNSGGPPPGKAQGVSSDQWRNSFEAMFVNLVRIADQMLPGMIERKFGRIISVISSGVIQPIPNLAISNAIRPALVGWGKTLAAEVASSGVTVNAIAPGRIATDRLKQLDAANAERTGRSIEDVATAARGGIPAGRYGEIEEFGAAAVFLASEKASFMTGSILRVDGGQISAT</sequence>
<dbReference type="AlphaFoldDB" id="A0A5N3PCB1"/>
<comment type="caution">
    <text evidence="2">The sequence shown here is derived from an EMBL/GenBank/DDBJ whole genome shotgun (WGS) entry which is preliminary data.</text>
</comment>
<dbReference type="PANTHER" id="PTHR42879">
    <property type="entry name" value="3-OXOACYL-(ACYL-CARRIER-PROTEIN) REDUCTASE"/>
    <property type="match status" value="1"/>
</dbReference>
<keyword evidence="3" id="KW-1185">Reference proteome</keyword>
<dbReference type="InterPro" id="IPR050259">
    <property type="entry name" value="SDR"/>
</dbReference>
<evidence type="ECO:0000313" key="3">
    <source>
        <dbReference type="Proteomes" id="UP000325684"/>
    </source>
</evidence>
<dbReference type="PANTHER" id="PTHR42879:SF6">
    <property type="entry name" value="NADPH-DEPENDENT REDUCTASE BACG"/>
    <property type="match status" value="1"/>
</dbReference>
<dbReference type="CDD" id="cd05344">
    <property type="entry name" value="BKR_like_SDR_like"/>
    <property type="match status" value="1"/>
</dbReference>
<evidence type="ECO:0000313" key="2">
    <source>
        <dbReference type="EMBL" id="KAB0267340.1"/>
    </source>
</evidence>
<gene>
    <name evidence="2" type="ORF">FEZ63_08470</name>
</gene>
<dbReference type="Proteomes" id="UP000325684">
    <property type="component" value="Unassembled WGS sequence"/>
</dbReference>
<name>A0A5N3PCB1_9HYPH</name>
<dbReference type="InterPro" id="IPR036291">
    <property type="entry name" value="NAD(P)-bd_dom_sf"/>
</dbReference>
<dbReference type="Gene3D" id="3.40.50.720">
    <property type="entry name" value="NAD(P)-binding Rossmann-like Domain"/>
    <property type="match status" value="1"/>
</dbReference>
<dbReference type="Pfam" id="PF13561">
    <property type="entry name" value="adh_short_C2"/>
    <property type="match status" value="1"/>
</dbReference>
<dbReference type="EMBL" id="VCMV01000013">
    <property type="protein sequence ID" value="KAB0267340.1"/>
    <property type="molecule type" value="Genomic_DNA"/>
</dbReference>
<organism evidence="2 3">
    <name type="scientific">Microvirga brassicacearum</name>
    <dbReference type="NCBI Taxonomy" id="2580413"/>
    <lineage>
        <taxon>Bacteria</taxon>
        <taxon>Pseudomonadati</taxon>
        <taxon>Pseudomonadota</taxon>
        <taxon>Alphaproteobacteria</taxon>
        <taxon>Hyphomicrobiales</taxon>
        <taxon>Methylobacteriaceae</taxon>
        <taxon>Microvirga</taxon>
    </lineage>
</organism>